<accession>A0A8J7P7K1</accession>
<name>A0A8J7P7K1_9BACT</name>
<comment type="caution">
    <text evidence="1">The sequence shown here is derived from an EMBL/GenBank/DDBJ whole genome shotgun (WGS) entry which is preliminary data.</text>
</comment>
<reference evidence="1" key="1">
    <citation type="submission" date="2021-02" db="EMBL/GenBank/DDBJ databases">
        <title>Genome-Resolved Metagenomics of a Microbial Community Performing Photosynthetic Biological Nutrient Removal.</title>
        <authorList>
            <person name="Mcdaniel E.A."/>
        </authorList>
    </citation>
    <scope>NUCLEOTIDE SEQUENCE</scope>
    <source>
        <strain evidence="1">UWPOB_OBS1</strain>
    </source>
</reference>
<dbReference type="AlphaFoldDB" id="A0A8J7P7K1"/>
<dbReference type="EMBL" id="JAFLCK010000004">
    <property type="protein sequence ID" value="MBN8659596.1"/>
    <property type="molecule type" value="Genomic_DNA"/>
</dbReference>
<evidence type="ECO:0000313" key="1">
    <source>
        <dbReference type="EMBL" id="MBN8659596.1"/>
    </source>
</evidence>
<proteinExistence type="predicted"/>
<evidence type="ECO:0000313" key="2">
    <source>
        <dbReference type="Proteomes" id="UP000664277"/>
    </source>
</evidence>
<dbReference type="Proteomes" id="UP000664277">
    <property type="component" value="Unassembled WGS sequence"/>
</dbReference>
<organism evidence="1 2">
    <name type="scientific">Candidatus Obscuribacter phosphatis</name>
    <dbReference type="NCBI Taxonomy" id="1906157"/>
    <lineage>
        <taxon>Bacteria</taxon>
        <taxon>Bacillati</taxon>
        <taxon>Candidatus Melainabacteria</taxon>
        <taxon>Candidatus Obscuribacterales</taxon>
        <taxon>Candidatus Obscuribacteraceae</taxon>
        <taxon>Candidatus Obscuribacter</taxon>
    </lineage>
</organism>
<gene>
    <name evidence="1" type="ORF">J0M35_04490</name>
</gene>
<sequence length="85" mass="9547">MNAKVDKLHNYTVIARLDDAIPLNTEEWLAAERLLNQVSEFVPMSMLNALTEAIISYADDQARRGYILGQEDLVAELKKKASKIA</sequence>
<protein>
    <submittedName>
        <fullName evidence="1">Uncharacterized protein</fullName>
    </submittedName>
</protein>